<dbReference type="AlphaFoldDB" id="A0A9Q3VWG0"/>
<dbReference type="Gene3D" id="3.90.470.20">
    <property type="entry name" value="4'-phosphopantetheinyl transferase domain"/>
    <property type="match status" value="1"/>
</dbReference>
<evidence type="ECO:0000256" key="1">
    <source>
        <dbReference type="ARBA" id="ARBA00010990"/>
    </source>
</evidence>
<evidence type="ECO:0000313" key="4">
    <source>
        <dbReference type="EMBL" id="MCD9878899.1"/>
    </source>
</evidence>
<dbReference type="GO" id="GO:0000287">
    <property type="term" value="F:magnesium ion binding"/>
    <property type="evidence" value="ECO:0007669"/>
    <property type="project" value="InterPro"/>
</dbReference>
<proteinExistence type="inferred from homology"/>
<evidence type="ECO:0000256" key="2">
    <source>
        <dbReference type="ARBA" id="ARBA00022679"/>
    </source>
</evidence>
<reference evidence="4" key="1">
    <citation type="submission" date="2021-12" db="EMBL/GenBank/DDBJ databases">
        <authorList>
            <person name="Lee J.-H."/>
            <person name="Kim S.-B."/>
        </authorList>
    </citation>
    <scope>NUCLEOTIDE SEQUENCE</scope>
    <source>
        <strain evidence="4">NR30</strain>
    </source>
</reference>
<dbReference type="PANTHER" id="PTHR12215:SF10">
    <property type="entry name" value="L-AMINOADIPATE-SEMIALDEHYDE DEHYDROGENASE-PHOSPHOPANTETHEINYL TRANSFERASE"/>
    <property type="match status" value="1"/>
</dbReference>
<accession>A0A9Q3VWG0</accession>
<dbReference type="RefSeq" id="WP_232653100.1">
    <property type="nucleotide sequence ID" value="NZ_JAJSBI010000024.1"/>
</dbReference>
<keyword evidence="2 4" id="KW-0808">Transferase</keyword>
<comment type="similarity">
    <text evidence="1">Belongs to the P-Pant transferase superfamily. Gsp/Sfp/HetI/AcpT family.</text>
</comment>
<keyword evidence="5" id="KW-1185">Reference proteome</keyword>
<evidence type="ECO:0000313" key="5">
    <source>
        <dbReference type="Proteomes" id="UP001108029"/>
    </source>
</evidence>
<dbReference type="EMBL" id="JAJSBI010000024">
    <property type="protein sequence ID" value="MCD9878899.1"/>
    <property type="molecule type" value="Genomic_DNA"/>
</dbReference>
<dbReference type="InterPro" id="IPR050559">
    <property type="entry name" value="P-Pant_transferase_sf"/>
</dbReference>
<organism evidence="4 5">
    <name type="scientific">Streptomyces guryensis</name>
    <dbReference type="NCBI Taxonomy" id="2886947"/>
    <lineage>
        <taxon>Bacteria</taxon>
        <taxon>Bacillati</taxon>
        <taxon>Actinomycetota</taxon>
        <taxon>Actinomycetes</taxon>
        <taxon>Kitasatosporales</taxon>
        <taxon>Streptomycetaceae</taxon>
        <taxon>Streptomyces</taxon>
    </lineage>
</organism>
<dbReference type="Pfam" id="PF01648">
    <property type="entry name" value="ACPS"/>
    <property type="match status" value="1"/>
</dbReference>
<protein>
    <submittedName>
        <fullName evidence="4">4'-phosphopantetheinyl transferase superfamily protein</fullName>
    </submittedName>
</protein>
<sequence length="177" mass="18994">MDPRTLRVERTCTRCRAPHGRPFVRNGVGLDFSVTHGGTVLAIACTVGGTVGLDVEPLDDRSHAATARRVLTAREHGLLERQQRSGLRGAFHRLWTKKEAVVKLTGHGLGLGLGGFDVSAPDGVVRCPHPVAGWPTEPIHVRNLDIDGSHVAGLALTGTPRRLVLADGDTALRRWTA</sequence>
<feature type="domain" description="4'-phosphopantetheinyl transferase" evidence="3">
    <location>
        <begin position="51"/>
        <end position="122"/>
    </location>
</feature>
<dbReference type="InterPro" id="IPR008278">
    <property type="entry name" value="4-PPantetheinyl_Trfase_dom"/>
</dbReference>
<name>A0A9Q3VWG0_9ACTN</name>
<comment type="caution">
    <text evidence="4">The sequence shown here is derived from an EMBL/GenBank/DDBJ whole genome shotgun (WGS) entry which is preliminary data.</text>
</comment>
<gene>
    <name evidence="4" type="ORF">LJ657_35905</name>
</gene>
<dbReference type="Proteomes" id="UP001108029">
    <property type="component" value="Unassembled WGS sequence"/>
</dbReference>
<dbReference type="InterPro" id="IPR037143">
    <property type="entry name" value="4-PPantetheinyl_Trfase_dom_sf"/>
</dbReference>
<dbReference type="PANTHER" id="PTHR12215">
    <property type="entry name" value="PHOSPHOPANTETHEINE TRANSFERASE"/>
    <property type="match status" value="1"/>
</dbReference>
<dbReference type="SUPFAM" id="SSF56214">
    <property type="entry name" value="4'-phosphopantetheinyl transferase"/>
    <property type="match status" value="1"/>
</dbReference>
<evidence type="ECO:0000259" key="3">
    <source>
        <dbReference type="Pfam" id="PF01648"/>
    </source>
</evidence>
<dbReference type="GO" id="GO:0008897">
    <property type="term" value="F:holo-[acyl-carrier-protein] synthase activity"/>
    <property type="evidence" value="ECO:0007669"/>
    <property type="project" value="InterPro"/>
</dbReference>
<dbReference type="GO" id="GO:0019878">
    <property type="term" value="P:lysine biosynthetic process via aminoadipic acid"/>
    <property type="evidence" value="ECO:0007669"/>
    <property type="project" value="TreeGrafter"/>
</dbReference>
<dbReference type="GO" id="GO:0005829">
    <property type="term" value="C:cytosol"/>
    <property type="evidence" value="ECO:0007669"/>
    <property type="project" value="TreeGrafter"/>
</dbReference>